<evidence type="ECO:0000313" key="2">
    <source>
        <dbReference type="Proteomes" id="UP000070263"/>
    </source>
</evidence>
<protein>
    <submittedName>
        <fullName evidence="1">Uncharacterized protein</fullName>
    </submittedName>
</protein>
<sequence>MTEVEEMNYYQLRELYDGDDHDSEFEKLKLKCKDCNYRGTVKEMRILKNKRCQQHHILRKEREWRNREKRKSSDRFSSCKESIAEYDENFNCPNCGSDSIKLLPEEIDKITAQAL</sequence>
<comment type="caution">
    <text evidence="1">The sequence shown here is derived from an EMBL/GenBank/DDBJ whole genome shotgun (WGS) entry which is preliminary data.</text>
</comment>
<gene>
    <name evidence="1" type="ORF">AKJ51_02445</name>
</gene>
<organism evidence="1 2">
    <name type="scientific">candidate division MSBL1 archaeon SCGC-AAA382A20</name>
    <dbReference type="NCBI Taxonomy" id="1698280"/>
    <lineage>
        <taxon>Archaea</taxon>
        <taxon>Methanobacteriati</taxon>
        <taxon>Methanobacteriota</taxon>
        <taxon>candidate division MSBL1</taxon>
    </lineage>
</organism>
<dbReference type="AlphaFoldDB" id="A0A133VKI6"/>
<reference evidence="1 2" key="1">
    <citation type="journal article" date="2016" name="Sci. Rep.">
        <title>Metabolic traits of an uncultured archaeal lineage -MSBL1- from brine pools of the Red Sea.</title>
        <authorList>
            <person name="Mwirichia R."/>
            <person name="Alam I."/>
            <person name="Rashid M."/>
            <person name="Vinu M."/>
            <person name="Ba-Alawi W."/>
            <person name="Anthony Kamau A."/>
            <person name="Kamanda Ngugi D."/>
            <person name="Goker M."/>
            <person name="Klenk H.P."/>
            <person name="Bajic V."/>
            <person name="Stingl U."/>
        </authorList>
    </citation>
    <scope>NUCLEOTIDE SEQUENCE [LARGE SCALE GENOMIC DNA]</scope>
    <source>
        <strain evidence="1">SCGC-AAA382A20</strain>
    </source>
</reference>
<proteinExistence type="predicted"/>
<dbReference type="Proteomes" id="UP000070263">
    <property type="component" value="Unassembled WGS sequence"/>
</dbReference>
<dbReference type="EMBL" id="LHYE01000023">
    <property type="protein sequence ID" value="KXB06937.1"/>
    <property type="molecule type" value="Genomic_DNA"/>
</dbReference>
<accession>A0A133VKI6</accession>
<evidence type="ECO:0000313" key="1">
    <source>
        <dbReference type="EMBL" id="KXB06937.1"/>
    </source>
</evidence>
<name>A0A133VKI6_9EURY</name>
<keyword evidence="2" id="KW-1185">Reference proteome</keyword>